<keyword evidence="1" id="KW-1133">Transmembrane helix</keyword>
<accession>A0ABQ8XF10</accession>
<feature type="transmembrane region" description="Helical" evidence="1">
    <location>
        <begin position="42"/>
        <end position="65"/>
    </location>
</feature>
<name>A0ABQ8XF10_9EUKA</name>
<reference evidence="2" key="1">
    <citation type="submission" date="2022-08" db="EMBL/GenBank/DDBJ databases">
        <title>Novel sulfate-reducing endosymbionts in the free-living metamonad Anaeramoeba.</title>
        <authorList>
            <person name="Jerlstrom-Hultqvist J."/>
            <person name="Cepicka I."/>
            <person name="Gallot-Lavallee L."/>
            <person name="Salas-Leiva D."/>
            <person name="Curtis B.A."/>
            <person name="Zahonova K."/>
            <person name="Pipaliya S."/>
            <person name="Dacks J."/>
            <person name="Roger A.J."/>
        </authorList>
    </citation>
    <scope>NUCLEOTIDE SEQUENCE</scope>
    <source>
        <strain evidence="2">Schooner1</strain>
    </source>
</reference>
<organism evidence="2 3">
    <name type="scientific">Anaeramoeba flamelloides</name>
    <dbReference type="NCBI Taxonomy" id="1746091"/>
    <lineage>
        <taxon>Eukaryota</taxon>
        <taxon>Metamonada</taxon>
        <taxon>Anaeramoebidae</taxon>
        <taxon>Anaeramoeba</taxon>
    </lineage>
</organism>
<comment type="caution">
    <text evidence="2">The sequence shown here is derived from an EMBL/GenBank/DDBJ whole genome shotgun (WGS) entry which is preliminary data.</text>
</comment>
<evidence type="ECO:0000313" key="3">
    <source>
        <dbReference type="Proteomes" id="UP001150062"/>
    </source>
</evidence>
<keyword evidence="3" id="KW-1185">Reference proteome</keyword>
<evidence type="ECO:0000256" key="1">
    <source>
        <dbReference type="SAM" id="Phobius"/>
    </source>
</evidence>
<proteinExistence type="predicted"/>
<dbReference type="EMBL" id="JAOAOG010000307">
    <property type="protein sequence ID" value="KAJ6230910.1"/>
    <property type="molecule type" value="Genomic_DNA"/>
</dbReference>
<gene>
    <name evidence="2" type="ORF">M0813_06289</name>
</gene>
<evidence type="ECO:0000313" key="2">
    <source>
        <dbReference type="EMBL" id="KAJ6230910.1"/>
    </source>
</evidence>
<dbReference type="Proteomes" id="UP001150062">
    <property type="component" value="Unassembled WGS sequence"/>
</dbReference>
<protein>
    <recommendedName>
        <fullName evidence="4">C-type lectin domain-containing protein</fullName>
    </recommendedName>
</protein>
<keyword evidence="1" id="KW-0812">Transmembrane</keyword>
<evidence type="ECO:0008006" key="4">
    <source>
        <dbReference type="Google" id="ProtNLM"/>
    </source>
</evidence>
<sequence length="175" mass="20605">MKKKKQGHFLKLYANQTDEEEFEDFFDYKDSVKKKYCTKRSVIIYSVIVVFSILAITIIFSLLYFPNSFNYCWGRYAKSYDKTELLTPYIFVKDLWFNADRTQNSSKIQLFAQKGKWPILYTDSSIPTNETMTIKDYNCRVVNFHSGLWKEYICRLPSKGGKDCTKCSCNSVIID</sequence>
<keyword evidence="1" id="KW-0472">Membrane</keyword>